<name>A0AAW1S851_9CHLO</name>
<dbReference type="EMBL" id="JALJOU010000010">
    <property type="protein sequence ID" value="KAK9841858.1"/>
    <property type="molecule type" value="Genomic_DNA"/>
</dbReference>
<comment type="subcellular location">
    <subcellularLocation>
        <location evidence="1">Nucleus</location>
    </subcellularLocation>
</comment>
<dbReference type="InterPro" id="IPR011990">
    <property type="entry name" value="TPR-like_helical_dom_sf"/>
</dbReference>
<evidence type="ECO:0000256" key="2">
    <source>
        <dbReference type="ARBA" id="ARBA00023242"/>
    </source>
</evidence>
<feature type="region of interest" description="Disordered" evidence="3">
    <location>
        <begin position="1042"/>
        <end position="1063"/>
    </location>
</feature>
<keyword evidence="5" id="KW-1185">Reference proteome</keyword>
<accession>A0AAW1S851</accession>
<feature type="region of interest" description="Disordered" evidence="3">
    <location>
        <begin position="547"/>
        <end position="567"/>
    </location>
</feature>
<dbReference type="InterPro" id="IPR033053">
    <property type="entry name" value="Hir3/CABIN1"/>
</dbReference>
<keyword evidence="2" id="KW-0539">Nucleus</keyword>
<evidence type="ECO:0000256" key="3">
    <source>
        <dbReference type="SAM" id="MobiDB-lite"/>
    </source>
</evidence>
<feature type="region of interest" description="Disordered" evidence="3">
    <location>
        <begin position="1157"/>
        <end position="1181"/>
    </location>
</feature>
<reference evidence="4 5" key="1">
    <citation type="journal article" date="2024" name="Nat. Commun.">
        <title>Phylogenomics reveals the evolutionary origins of lichenization in chlorophyte algae.</title>
        <authorList>
            <person name="Puginier C."/>
            <person name="Libourel C."/>
            <person name="Otte J."/>
            <person name="Skaloud P."/>
            <person name="Haon M."/>
            <person name="Grisel S."/>
            <person name="Petersen M."/>
            <person name="Berrin J.G."/>
            <person name="Delaux P.M."/>
            <person name="Dal Grande F."/>
            <person name="Keller J."/>
        </authorList>
    </citation>
    <scope>NUCLEOTIDE SEQUENCE [LARGE SCALE GENOMIC DNA]</scope>
    <source>
        <strain evidence="4 5">SAG 245.80</strain>
    </source>
</reference>
<dbReference type="GO" id="GO:0031491">
    <property type="term" value="F:nucleosome binding"/>
    <property type="evidence" value="ECO:0007669"/>
    <property type="project" value="TreeGrafter"/>
</dbReference>
<dbReference type="SUPFAM" id="SSF48452">
    <property type="entry name" value="TPR-like"/>
    <property type="match status" value="1"/>
</dbReference>
<evidence type="ECO:0000256" key="1">
    <source>
        <dbReference type="ARBA" id="ARBA00004123"/>
    </source>
</evidence>
<sequence length="1564" mass="164378">MFAAINEGGADSVQLAPTGETIEAAEARIAASYENALQLLQAQDTGAAKAALDALLKEPLLATPAKGGWPALPAQVRFLALKNLAALLAVDDATAPRALRLYAEALRLDAGDVVLWHRLGTLAAEMGQWGLARAVFEHGLRRSPRHTLMAECLAEVLLQLGDYYAAAVATAHLLRLDACHPRARQLAAFLAAHGAELPEAARRSLPGRTQGAAPSAACDEALLRPRFRRREKRTEEGSEEEALGTLRNVPELLLPLLGPLPTPEPHNHERIAAASAGAGSAVTPGAELADEACEAAEVRAFLAGGAAGGSLHGLAAALVSHLTSAGRSLAPAAAAALLELEQYLREWPRLATAALRLAELHLEAGLRAGEAPALPRSPGAASPSGRSKLNQAVDVGHLRACAANLGLVRVASLVPAAGARAQPEGGPSEDAPATEVRVLSAGGGVESVITASQAAARLEALRLNALLEGGRAVLEEGPEAAAGLAGRLAPALLGEGPSLARSLAGDRRAFLQALALLQDAAEAAGDGHMETELRARVLRLREKLPCARPNPDHDPSPEHPVAEVEEAGAAREAVDGALAQCLYALYGVDLPHRDADWGDDLLGDEMTRAALSTAEDCREAWRHLRPYAEGVQDDPRRLARLQGALEAVRRQFPQPPPAVLAAWHPDALLEADALDEIALLEVPRPAAALVALAPPPELQAAVDEDGERDVHRALHGLLLRLVPDADFGPDEDLIGPDGHAAVEPAVRPALYDLRYNPVRYSTWDWLAGTLRDAAEALLEAAAKRLPASAWAADASLRARAGAWRQRARRAALVARQLAPTADDAASQDEALAMLDMGPLQGLPPAYDQRCRVPVRGGAYMAQCERAAAAVARAAAVLPDEWAFELWAGKLSARTGAPLGAVLRRYAHACHLAAAHAGGMLEPLYRLHASRLKALRSEAAPLADLARYCFTAEHAEALAALSLVNGVASAEAQAIIAEDCKEALHFCLERDRGFHRARFALSMADEGAGDVEAAAERLRPLFTSRTRAFSIAMQPITSLKAGRVPGSERGARGGAGSPMAGEDEATWGRRPAKVAGAGLTEGTRKYMACLRKYLLAYLRLLGALGDLDTLQAASAYLRTPREWAWLCHIDCVADLARLALGGYVGVLVRQLQAQLGGAAPAEPATPGDSSNPGRTPQAVPSLDDLQRAAERDEVARLLEKAYQVFPEHSALAEGGNSGEAWQRLSSAVDEAAPAEARAAWAAWGSEAAFGAFAQAHLAHLEVHADAERLQALAANLKRAWGRSLRQAPERVKRLAWSIAAATAGALGRCADQLEALAAAETPAAAPAGRAGPSAAATPFMPALRPREAPAAQAALPDEEAARVEAGFQLLRQCHTLHKAWPPAPAGAPAPASADALLLRAFWLYMRLAHGPAAEGAPVTLAYAAAACDDLFRPPMRRGAAPAAAGYSLKRAHGPLNAQTQGKLLYWESPPAFINGEPAVNDGSIYSFDVLDKLLQQSFQTFTKLSTVTVTGHSAGAQALQRWAGATKVVTNNGSPIQIILNNPGTYLYLNSERLSAATLAALNTT</sequence>
<dbReference type="Proteomes" id="UP001445335">
    <property type="component" value="Unassembled WGS sequence"/>
</dbReference>
<organism evidence="4 5">
    <name type="scientific">Elliptochloris bilobata</name>
    <dbReference type="NCBI Taxonomy" id="381761"/>
    <lineage>
        <taxon>Eukaryota</taxon>
        <taxon>Viridiplantae</taxon>
        <taxon>Chlorophyta</taxon>
        <taxon>core chlorophytes</taxon>
        <taxon>Trebouxiophyceae</taxon>
        <taxon>Trebouxiophyceae incertae sedis</taxon>
        <taxon>Elliptochloris clade</taxon>
        <taxon>Elliptochloris</taxon>
    </lineage>
</organism>
<comment type="caution">
    <text evidence="4">The sequence shown here is derived from an EMBL/GenBank/DDBJ whole genome shotgun (WGS) entry which is preliminary data.</text>
</comment>
<dbReference type="PANTHER" id="PTHR15502">
    <property type="entry name" value="CALCINEURIN-BINDING PROTEIN CABIN 1-RELATED"/>
    <property type="match status" value="1"/>
</dbReference>
<evidence type="ECO:0000313" key="5">
    <source>
        <dbReference type="Proteomes" id="UP001445335"/>
    </source>
</evidence>
<dbReference type="InterPro" id="IPR029058">
    <property type="entry name" value="AB_hydrolase_fold"/>
</dbReference>
<dbReference type="Gene3D" id="3.40.50.1820">
    <property type="entry name" value="alpha/beta hydrolase"/>
    <property type="match status" value="1"/>
</dbReference>
<protein>
    <submittedName>
        <fullName evidence="4">Uncharacterized protein</fullName>
    </submittedName>
</protein>
<evidence type="ECO:0000313" key="4">
    <source>
        <dbReference type="EMBL" id="KAK9841858.1"/>
    </source>
</evidence>
<dbReference type="PANTHER" id="PTHR15502:SF7">
    <property type="entry name" value="CALCINEURIN-BINDING PROTEIN CABIN-1"/>
    <property type="match status" value="1"/>
</dbReference>
<gene>
    <name evidence="4" type="ORF">WJX81_007591</name>
</gene>
<dbReference type="Gene3D" id="1.25.40.10">
    <property type="entry name" value="Tetratricopeptide repeat domain"/>
    <property type="match status" value="1"/>
</dbReference>
<dbReference type="GO" id="GO:0006325">
    <property type="term" value="P:chromatin organization"/>
    <property type="evidence" value="ECO:0007669"/>
    <property type="project" value="InterPro"/>
</dbReference>
<feature type="compositionally biased region" description="Low complexity" evidence="3">
    <location>
        <begin position="1157"/>
        <end position="1166"/>
    </location>
</feature>
<dbReference type="GO" id="GO:0005634">
    <property type="term" value="C:nucleus"/>
    <property type="evidence" value="ECO:0007669"/>
    <property type="project" value="UniProtKB-SubCell"/>
</dbReference>
<proteinExistence type="predicted"/>